<dbReference type="EMBL" id="VFOM01000001">
    <property type="protein sequence ID" value="TQL47154.1"/>
    <property type="molecule type" value="Genomic_DNA"/>
</dbReference>
<dbReference type="InterPro" id="IPR009326">
    <property type="entry name" value="DUF984"/>
</dbReference>
<protein>
    <submittedName>
        <fullName evidence="2">Uncharacterized protein YhfF</fullName>
    </submittedName>
</protein>
<dbReference type="InterPro" id="IPR015947">
    <property type="entry name" value="PUA-like_sf"/>
</dbReference>
<dbReference type="SMART" id="SM01022">
    <property type="entry name" value="ASCH"/>
    <property type="match status" value="1"/>
</dbReference>
<dbReference type="PIRSF" id="PIRSF021320">
    <property type="entry name" value="DUF984"/>
    <property type="match status" value="1"/>
</dbReference>
<evidence type="ECO:0000259" key="1">
    <source>
        <dbReference type="SMART" id="SM01022"/>
    </source>
</evidence>
<dbReference type="Proteomes" id="UP000317998">
    <property type="component" value="Unassembled WGS sequence"/>
</dbReference>
<dbReference type="RefSeq" id="WP_141879439.1">
    <property type="nucleotide sequence ID" value="NZ_VFOM01000001.1"/>
</dbReference>
<dbReference type="InterPro" id="IPR007374">
    <property type="entry name" value="ASCH_domain"/>
</dbReference>
<gene>
    <name evidence="2" type="ORF">FB562_0202</name>
</gene>
<dbReference type="PANTHER" id="PTHR39203:SF1">
    <property type="entry name" value="CYTOPLASMIC PROTEIN"/>
    <property type="match status" value="1"/>
</dbReference>
<dbReference type="PANTHER" id="PTHR39203">
    <property type="entry name" value="CYTOPLASMIC PROTEIN-RELATED"/>
    <property type="match status" value="1"/>
</dbReference>
<accession>A0A542YGQ8</accession>
<dbReference type="OrthoDB" id="9807542at2"/>
<dbReference type="Pfam" id="PF04266">
    <property type="entry name" value="ASCH"/>
    <property type="match status" value="1"/>
</dbReference>
<organism evidence="2 3">
    <name type="scientific">Homoserinimonas aerilata</name>
    <dbReference type="NCBI Taxonomy" id="1162970"/>
    <lineage>
        <taxon>Bacteria</taxon>
        <taxon>Bacillati</taxon>
        <taxon>Actinomycetota</taxon>
        <taxon>Actinomycetes</taxon>
        <taxon>Micrococcales</taxon>
        <taxon>Microbacteriaceae</taxon>
        <taxon>Homoserinimonas</taxon>
    </lineage>
</organism>
<proteinExistence type="predicted"/>
<evidence type="ECO:0000313" key="2">
    <source>
        <dbReference type="EMBL" id="TQL47154.1"/>
    </source>
</evidence>
<name>A0A542YGQ8_9MICO</name>
<evidence type="ECO:0000313" key="3">
    <source>
        <dbReference type="Proteomes" id="UP000317998"/>
    </source>
</evidence>
<sequence>MTPTPLAEPDMAAAAELWRAYCEAVPGVGDEHPSVEGFGDSAELADELLALVVEGRKTATATLVAEFAADEQPLPRIGGYWIACDGRGAPQVVLRSTELRLGTVESVDDAFARDEGEGDRTRDSWLADHLRYWRRVTDARGIRWSDDIEVIFERFEVVWPLAAPKPVE</sequence>
<dbReference type="Gene3D" id="3.10.400.10">
    <property type="entry name" value="Sulfate adenylyltransferase"/>
    <property type="match status" value="1"/>
</dbReference>
<dbReference type="CDD" id="cd06553">
    <property type="entry name" value="ASCH_Ef3133_like"/>
    <property type="match status" value="1"/>
</dbReference>
<dbReference type="AlphaFoldDB" id="A0A542YGQ8"/>
<reference evidence="2 3" key="1">
    <citation type="submission" date="2019-06" db="EMBL/GenBank/DDBJ databases">
        <title>Sequencing the genomes of 1000 actinobacteria strains.</title>
        <authorList>
            <person name="Klenk H.-P."/>
        </authorList>
    </citation>
    <scope>NUCLEOTIDE SEQUENCE [LARGE SCALE GENOMIC DNA]</scope>
    <source>
        <strain evidence="2 3">DSM 26477</strain>
    </source>
</reference>
<comment type="caution">
    <text evidence="2">The sequence shown here is derived from an EMBL/GenBank/DDBJ whole genome shotgun (WGS) entry which is preliminary data.</text>
</comment>
<keyword evidence="3" id="KW-1185">Reference proteome</keyword>
<feature type="domain" description="ASCH" evidence="1">
    <location>
        <begin position="36"/>
        <end position="159"/>
    </location>
</feature>
<dbReference type="SUPFAM" id="SSF88697">
    <property type="entry name" value="PUA domain-like"/>
    <property type="match status" value="1"/>
</dbReference>